<organism evidence="4">
    <name type="scientific">Caldilineaceae bacterium SB0662_bin_9</name>
    <dbReference type="NCBI Taxonomy" id="2605258"/>
    <lineage>
        <taxon>Bacteria</taxon>
        <taxon>Bacillati</taxon>
        <taxon>Chloroflexota</taxon>
        <taxon>Caldilineae</taxon>
        <taxon>Caldilineales</taxon>
        <taxon>Caldilineaceae</taxon>
    </lineage>
</organism>
<evidence type="ECO:0000256" key="1">
    <source>
        <dbReference type="ARBA" id="ARBA00023125"/>
    </source>
</evidence>
<evidence type="ECO:0000259" key="3">
    <source>
        <dbReference type="Pfam" id="PF07282"/>
    </source>
</evidence>
<feature type="region of interest" description="Disordered" evidence="2">
    <location>
        <begin position="253"/>
        <end position="272"/>
    </location>
</feature>
<protein>
    <submittedName>
        <fullName evidence="4">IS200/IS605 family element transposase accessory protein TnpB</fullName>
    </submittedName>
</protein>
<dbReference type="NCBIfam" id="NF040570">
    <property type="entry name" value="guided_TnpB"/>
    <property type="match status" value="1"/>
</dbReference>
<name>A0A6B1DR34_9CHLR</name>
<gene>
    <name evidence="4" type="ORF">F4Y08_07140</name>
</gene>
<proteinExistence type="predicted"/>
<keyword evidence="1" id="KW-0238">DNA-binding</keyword>
<accession>A0A6B1DR34</accession>
<dbReference type="InterPro" id="IPR051399">
    <property type="entry name" value="RNA-guided_DNA_endo/Transpos"/>
</dbReference>
<feature type="compositionally biased region" description="Basic residues" evidence="2">
    <location>
        <begin position="253"/>
        <end position="262"/>
    </location>
</feature>
<dbReference type="AlphaFoldDB" id="A0A6B1DR34"/>
<feature type="region of interest" description="Disordered" evidence="2">
    <location>
        <begin position="218"/>
        <end position="246"/>
    </location>
</feature>
<reference evidence="4" key="1">
    <citation type="submission" date="2019-09" db="EMBL/GenBank/DDBJ databases">
        <title>Characterisation of the sponge microbiome using genome-centric metagenomics.</title>
        <authorList>
            <person name="Engelberts J.P."/>
            <person name="Robbins S.J."/>
            <person name="De Goeij J.M."/>
            <person name="Aranda M."/>
            <person name="Bell S.C."/>
            <person name="Webster N.S."/>
        </authorList>
    </citation>
    <scope>NUCLEOTIDE SEQUENCE</scope>
    <source>
        <strain evidence="4">SB0662_bin_9</strain>
    </source>
</reference>
<comment type="caution">
    <text evidence="4">The sequence shown here is derived from an EMBL/GenBank/DDBJ whole genome shotgun (WGS) entry which is preliminary data.</text>
</comment>
<dbReference type="EMBL" id="VXPY01000048">
    <property type="protein sequence ID" value="MYD90100.1"/>
    <property type="molecule type" value="Genomic_DNA"/>
</dbReference>
<dbReference type="Pfam" id="PF07282">
    <property type="entry name" value="Cas12f1-like_TNB"/>
    <property type="match status" value="1"/>
</dbReference>
<dbReference type="PANTHER" id="PTHR30405:SF25">
    <property type="entry name" value="RNA-GUIDED DNA ENDONUCLEASE INSQ-RELATED"/>
    <property type="match status" value="1"/>
</dbReference>
<feature type="domain" description="Cas12f1-like TNB" evidence="3">
    <location>
        <begin position="320"/>
        <end position="382"/>
    </location>
</feature>
<dbReference type="PANTHER" id="PTHR30405">
    <property type="entry name" value="TRANSPOSASE"/>
    <property type="match status" value="1"/>
</dbReference>
<feature type="compositionally biased region" description="Basic and acidic residues" evidence="2">
    <location>
        <begin position="218"/>
        <end position="228"/>
    </location>
</feature>
<dbReference type="GO" id="GO:0003677">
    <property type="term" value="F:DNA binding"/>
    <property type="evidence" value="ECO:0007669"/>
    <property type="project" value="UniProtKB-KW"/>
</dbReference>
<dbReference type="InterPro" id="IPR010095">
    <property type="entry name" value="Cas12f1-like_TNB"/>
</dbReference>
<evidence type="ECO:0000256" key="2">
    <source>
        <dbReference type="SAM" id="MobiDB-lite"/>
    </source>
</evidence>
<evidence type="ECO:0000313" key="4">
    <source>
        <dbReference type="EMBL" id="MYD90100.1"/>
    </source>
</evidence>
<sequence>MAVCQGVGSGGQATQHCGIYAKRFTVIRSRPQEEWFQAFLRSEQGQPYADQDLSWLRDLPFAPVRHAAKYLSGAYTRFYKAAAAAREAGRSLGRRKSDGKPKYFPRRKVKHRKPDGFTIPCSVRMDGHRLRVPGAGWVRLDKANPLYLGCEARQVRFLKEGTERHPKWYAVVSYKVPVGMLKQGSPTGAVGVDRNVGQATDSEGEVYEIPDDPKLDANIKRKQRGAEKARRRSRASGKPMSNRGRRICGQLKKLQRRKKRRRENANHQASRKLADAAHTVVLEDLDIANMTKSAKGTVEKPGKNVKQKSGLNREILNTGWGQLERNLDYKAGMVEKVSPAYTSQTCSACGHTSKENRRTQAKFKCVACGFKANADHNAALNILVRAGFPPRTRPARGTGASARRDASGHCPLPQAKGKSTSTTREQGIPPPFGAAASGA</sequence>
<feature type="region of interest" description="Disordered" evidence="2">
    <location>
        <begin position="388"/>
        <end position="439"/>
    </location>
</feature>